<dbReference type="EMBL" id="JARBDR010000921">
    <property type="protein sequence ID" value="KAJ8298866.1"/>
    <property type="molecule type" value="Genomic_DNA"/>
</dbReference>
<comment type="caution">
    <text evidence="1">The sequence shown here is derived from an EMBL/GenBank/DDBJ whole genome shotgun (WGS) entry which is preliminary data.</text>
</comment>
<reference evidence="1 2" key="1">
    <citation type="submission" date="2022-12" db="EMBL/GenBank/DDBJ databases">
        <title>Chromosome-level genome of Tegillarca granosa.</title>
        <authorList>
            <person name="Kim J."/>
        </authorList>
    </citation>
    <scope>NUCLEOTIDE SEQUENCE [LARGE SCALE GENOMIC DNA]</scope>
    <source>
        <strain evidence="1">Teg-2019</strain>
        <tissue evidence="1">Adductor muscle</tissue>
    </source>
</reference>
<protein>
    <submittedName>
        <fullName evidence="1">Uncharacterized protein</fullName>
    </submittedName>
</protein>
<dbReference type="Proteomes" id="UP001217089">
    <property type="component" value="Unassembled WGS sequence"/>
</dbReference>
<sequence length="154" mass="17850">MAKPIYTWADIAQSDIIKVTYPSSHAVDFIQAGDMHFPTNWSLGGITPDQRINLHRIKRMKAREDDILICAFSKAECWLLYCKCMLSAVKSIFFYIIIGTNWIWEITHMLLNGKADYAKNGKETAMLEFHIPDEFDDWPSPRVLNTHHELHNIP</sequence>
<keyword evidence="2" id="KW-1185">Reference proteome</keyword>
<proteinExistence type="predicted"/>
<evidence type="ECO:0000313" key="2">
    <source>
        <dbReference type="Proteomes" id="UP001217089"/>
    </source>
</evidence>
<dbReference type="InterPro" id="IPR027417">
    <property type="entry name" value="P-loop_NTPase"/>
</dbReference>
<organism evidence="1 2">
    <name type="scientific">Tegillarca granosa</name>
    <name type="common">Malaysian cockle</name>
    <name type="synonym">Anadara granosa</name>
    <dbReference type="NCBI Taxonomy" id="220873"/>
    <lineage>
        <taxon>Eukaryota</taxon>
        <taxon>Metazoa</taxon>
        <taxon>Spiralia</taxon>
        <taxon>Lophotrochozoa</taxon>
        <taxon>Mollusca</taxon>
        <taxon>Bivalvia</taxon>
        <taxon>Autobranchia</taxon>
        <taxon>Pteriomorphia</taxon>
        <taxon>Arcoida</taxon>
        <taxon>Arcoidea</taxon>
        <taxon>Arcidae</taxon>
        <taxon>Tegillarca</taxon>
    </lineage>
</organism>
<dbReference type="Gene3D" id="3.40.50.300">
    <property type="entry name" value="P-loop containing nucleotide triphosphate hydrolases"/>
    <property type="match status" value="1"/>
</dbReference>
<evidence type="ECO:0000313" key="1">
    <source>
        <dbReference type="EMBL" id="KAJ8298866.1"/>
    </source>
</evidence>
<name>A0ABQ9E064_TEGGR</name>
<gene>
    <name evidence="1" type="ORF">KUTeg_022926</name>
</gene>
<accession>A0ABQ9E064</accession>